<accession>A0A8C4TNE2</accession>
<evidence type="ECO:0000256" key="3">
    <source>
        <dbReference type="ARBA" id="ARBA00022857"/>
    </source>
</evidence>
<keyword evidence="3" id="KW-0521">NADP</keyword>
<dbReference type="CDD" id="cd05351">
    <property type="entry name" value="XR_like_SDR_c"/>
    <property type="match status" value="1"/>
</dbReference>
<sequence>MEISFAKKRALVTGAGKGIGRDTAKALVKGGASVIAVSRTQSDLDSLKAECPAIIPICVDLSNWEATEKALNAIGHVDLLVNNAAVAILKPFLEATQEDFDKSFDVNVKAAFHVAQIVAREMKVRGTGGSIVNISSQASQAAIEDHAVYCATKGALDMLTKVMALELGPHKIRVNSVHPTVVLTAMGRIKWEDPENAKYMISRIPLRKFAEVEDVVNAILFLLSNKSSMINGALLPVDGGFLAS</sequence>
<dbReference type="PRINTS" id="PR00081">
    <property type="entry name" value="GDHRDH"/>
</dbReference>
<comment type="similarity">
    <text evidence="1">Belongs to the short-chain dehydrogenases/reductases (SDR) family.</text>
</comment>
<gene>
    <name evidence="5" type="primary">RFNG</name>
    <name evidence="5" type="synonym">dcxr</name>
</gene>
<dbReference type="FunFam" id="3.40.50.720:FF:000214">
    <property type="entry name" value="L-xylulose reductase"/>
    <property type="match status" value="1"/>
</dbReference>
<dbReference type="GO" id="GO:0006006">
    <property type="term" value="P:glucose metabolic process"/>
    <property type="evidence" value="ECO:0007669"/>
    <property type="project" value="TreeGrafter"/>
</dbReference>
<comment type="subunit">
    <text evidence="2">Homotetramer.</text>
</comment>
<reference evidence="5" key="1">
    <citation type="submission" date="2021-06" db="EMBL/GenBank/DDBJ databases">
        <authorList>
            <consortium name="Wellcome Sanger Institute Data Sharing"/>
        </authorList>
    </citation>
    <scope>NUCLEOTIDE SEQUENCE [LARGE SCALE GENOMIC DNA]</scope>
</reference>
<dbReference type="InterPro" id="IPR036291">
    <property type="entry name" value="NAD(P)-bd_dom_sf"/>
</dbReference>
<evidence type="ECO:0000256" key="1">
    <source>
        <dbReference type="ARBA" id="ARBA00006484"/>
    </source>
</evidence>
<dbReference type="AlphaFoldDB" id="A0A8C4TNE2"/>
<evidence type="ECO:0000313" key="6">
    <source>
        <dbReference type="Proteomes" id="UP000694620"/>
    </source>
</evidence>
<dbReference type="GO" id="GO:0005997">
    <property type="term" value="P:xylulose metabolic process"/>
    <property type="evidence" value="ECO:0007669"/>
    <property type="project" value="TreeGrafter"/>
</dbReference>
<evidence type="ECO:0000256" key="2">
    <source>
        <dbReference type="ARBA" id="ARBA00011881"/>
    </source>
</evidence>
<dbReference type="CTD" id="51181"/>
<dbReference type="PRINTS" id="PR00080">
    <property type="entry name" value="SDRFAMILY"/>
</dbReference>
<dbReference type="SUPFAM" id="SSF51735">
    <property type="entry name" value="NAD(P)-binding Rossmann-fold domains"/>
    <property type="match status" value="1"/>
</dbReference>
<name>A0A8C4TNE2_ERPCA</name>
<dbReference type="PROSITE" id="PS00061">
    <property type="entry name" value="ADH_SHORT"/>
    <property type="match status" value="1"/>
</dbReference>
<evidence type="ECO:0000256" key="4">
    <source>
        <dbReference type="ARBA" id="ARBA00023002"/>
    </source>
</evidence>
<dbReference type="InterPro" id="IPR051737">
    <property type="entry name" value="L-xylulose/Carbonyl_redctase"/>
</dbReference>
<dbReference type="Pfam" id="PF13561">
    <property type="entry name" value="adh_short_C2"/>
    <property type="match status" value="1"/>
</dbReference>
<reference evidence="5" key="2">
    <citation type="submission" date="2025-08" db="UniProtKB">
        <authorList>
            <consortium name="Ensembl"/>
        </authorList>
    </citation>
    <scope>IDENTIFICATION</scope>
</reference>
<dbReference type="Proteomes" id="UP000694620">
    <property type="component" value="Chromosome 14"/>
</dbReference>
<keyword evidence="6" id="KW-1185">Reference proteome</keyword>
<evidence type="ECO:0000313" key="5">
    <source>
        <dbReference type="Ensembl" id="ENSECRP00000034117.1"/>
    </source>
</evidence>
<dbReference type="Gene3D" id="3.40.50.720">
    <property type="entry name" value="NAD(P)-binding Rossmann-like Domain"/>
    <property type="match status" value="1"/>
</dbReference>
<dbReference type="InterPro" id="IPR020904">
    <property type="entry name" value="Sc_DH/Rdtase_CS"/>
</dbReference>
<dbReference type="GeneTree" id="ENSGT00940000160801"/>
<dbReference type="PANTHER" id="PTHR44252:SF3">
    <property type="entry name" value="D-ERYTHRULOSE REDUCTASE-RELATED"/>
    <property type="match status" value="1"/>
</dbReference>
<reference evidence="5" key="3">
    <citation type="submission" date="2025-09" db="UniProtKB">
        <authorList>
            <consortium name="Ensembl"/>
        </authorList>
    </citation>
    <scope>IDENTIFICATION</scope>
</reference>
<protein>
    <submittedName>
        <fullName evidence="5">RFNG O-fucosylpeptide 3-beta-N-acetylglucosaminyltransferase</fullName>
    </submittedName>
</protein>
<keyword evidence="4" id="KW-0560">Oxidoreductase</keyword>
<dbReference type="PANTHER" id="PTHR44252">
    <property type="entry name" value="D-ERYTHRULOSE REDUCTASE"/>
    <property type="match status" value="1"/>
</dbReference>
<dbReference type="GO" id="GO:0004090">
    <property type="term" value="F:carbonyl reductase (NADPH) activity"/>
    <property type="evidence" value="ECO:0007669"/>
    <property type="project" value="TreeGrafter"/>
</dbReference>
<dbReference type="Ensembl" id="ENSECRT00000034854.1">
    <property type="protein sequence ID" value="ENSECRP00000034117.1"/>
    <property type="gene ID" value="ENSECRG00000023052.1"/>
</dbReference>
<dbReference type="OrthoDB" id="1393670at2759"/>
<organism evidence="5 6">
    <name type="scientific">Erpetoichthys calabaricus</name>
    <name type="common">Rope fish</name>
    <name type="synonym">Calamoichthys calabaricus</name>
    <dbReference type="NCBI Taxonomy" id="27687"/>
    <lineage>
        <taxon>Eukaryota</taxon>
        <taxon>Metazoa</taxon>
        <taxon>Chordata</taxon>
        <taxon>Craniata</taxon>
        <taxon>Vertebrata</taxon>
        <taxon>Euteleostomi</taxon>
        <taxon>Actinopterygii</taxon>
        <taxon>Polypteriformes</taxon>
        <taxon>Polypteridae</taxon>
        <taxon>Erpetoichthys</taxon>
    </lineage>
</organism>
<dbReference type="GO" id="GO:0050038">
    <property type="term" value="F:L-xylulose reductase (NADPH) activity"/>
    <property type="evidence" value="ECO:0007669"/>
    <property type="project" value="TreeGrafter"/>
</dbReference>
<dbReference type="InterPro" id="IPR002347">
    <property type="entry name" value="SDR_fam"/>
</dbReference>
<proteinExistence type="inferred from homology"/>